<dbReference type="SUPFAM" id="SSF54001">
    <property type="entry name" value="Cysteine proteinases"/>
    <property type="match status" value="1"/>
</dbReference>
<dbReference type="PANTHER" id="PTHR10183:SF424">
    <property type="entry name" value="CALPAIN-B-LIKE PROTEIN"/>
    <property type="match status" value="1"/>
</dbReference>
<proteinExistence type="inferred from homology"/>
<evidence type="ECO:0000256" key="1">
    <source>
        <dbReference type="ARBA" id="ARBA00007623"/>
    </source>
</evidence>
<dbReference type="EMBL" id="OD565292">
    <property type="protein sequence ID" value="CAD7441357.1"/>
    <property type="molecule type" value="Genomic_DNA"/>
</dbReference>
<dbReference type="InterPro" id="IPR038765">
    <property type="entry name" value="Papain-like_cys_pep_sf"/>
</dbReference>
<dbReference type="GO" id="GO:0006508">
    <property type="term" value="P:proteolysis"/>
    <property type="evidence" value="ECO:0007669"/>
    <property type="project" value="InterPro"/>
</dbReference>
<accession>A0A7R9EUL6</accession>
<feature type="domain" description="Calpain catalytic" evidence="3">
    <location>
        <begin position="23"/>
        <end position="72"/>
    </location>
</feature>
<comment type="similarity">
    <text evidence="1">Belongs to the peptidase C2 family.</text>
</comment>
<evidence type="ECO:0000259" key="3">
    <source>
        <dbReference type="PROSITE" id="PS50203"/>
    </source>
</evidence>
<dbReference type="PROSITE" id="PS50203">
    <property type="entry name" value="CALPAIN_CAT"/>
    <property type="match status" value="1"/>
</dbReference>
<dbReference type="PRINTS" id="PR00704">
    <property type="entry name" value="CALPAIN"/>
</dbReference>
<organism evidence="4">
    <name type="scientific">Timema bartmani</name>
    <dbReference type="NCBI Taxonomy" id="61472"/>
    <lineage>
        <taxon>Eukaryota</taxon>
        <taxon>Metazoa</taxon>
        <taxon>Ecdysozoa</taxon>
        <taxon>Arthropoda</taxon>
        <taxon>Hexapoda</taxon>
        <taxon>Insecta</taxon>
        <taxon>Pterygota</taxon>
        <taxon>Neoptera</taxon>
        <taxon>Polyneoptera</taxon>
        <taxon>Phasmatodea</taxon>
        <taxon>Timematodea</taxon>
        <taxon>Timematoidea</taxon>
        <taxon>Timematidae</taxon>
        <taxon>Timema</taxon>
    </lineage>
</organism>
<comment type="caution">
    <text evidence="2">Lacks conserved residue(s) required for the propagation of feature annotation.</text>
</comment>
<dbReference type="InterPro" id="IPR022684">
    <property type="entry name" value="Calpain_cysteine_protease"/>
</dbReference>
<protein>
    <recommendedName>
        <fullName evidence="3">Calpain catalytic domain-containing protein</fullName>
    </recommendedName>
</protein>
<dbReference type="Pfam" id="PF00648">
    <property type="entry name" value="Peptidase_C2"/>
    <property type="match status" value="1"/>
</dbReference>
<dbReference type="AlphaFoldDB" id="A0A7R9EUL6"/>
<dbReference type="GO" id="GO:0005737">
    <property type="term" value="C:cytoplasm"/>
    <property type="evidence" value="ECO:0007669"/>
    <property type="project" value="TreeGrafter"/>
</dbReference>
<sequence length="158" mass="17821">MYSERRNQYNGRCNVLSVWSGRLIRFRFWHFGEWRDVFVDDRLPTYKGRLIYLHSTNPTEFWAALLEKAYANHKNGGAKTVVRLVPPLPRLFLKADGVNAVAAIQGIHWSLITGTTTARSVREVCNNQESSGSEKGVSAPAISVVDTALHTHFSSCRT</sequence>
<evidence type="ECO:0000256" key="2">
    <source>
        <dbReference type="PROSITE-ProRule" id="PRU00239"/>
    </source>
</evidence>
<reference evidence="4" key="1">
    <citation type="submission" date="2020-11" db="EMBL/GenBank/DDBJ databases">
        <authorList>
            <person name="Tran Van P."/>
        </authorList>
    </citation>
    <scope>NUCLEOTIDE SEQUENCE</scope>
</reference>
<dbReference type="InterPro" id="IPR001300">
    <property type="entry name" value="Peptidase_C2_calpain_cat"/>
</dbReference>
<evidence type="ECO:0000313" key="4">
    <source>
        <dbReference type="EMBL" id="CAD7441357.1"/>
    </source>
</evidence>
<name>A0A7R9EUL6_9NEOP</name>
<dbReference type="PANTHER" id="PTHR10183">
    <property type="entry name" value="CALPAIN"/>
    <property type="match status" value="1"/>
</dbReference>
<gene>
    <name evidence="4" type="ORF">TBIB3V08_LOCUS3826</name>
</gene>
<dbReference type="GO" id="GO:0004198">
    <property type="term" value="F:calcium-dependent cysteine-type endopeptidase activity"/>
    <property type="evidence" value="ECO:0007669"/>
    <property type="project" value="InterPro"/>
</dbReference>